<gene>
    <name evidence="1" type="ORF">FHG85_01420</name>
</gene>
<sequence length="352" mass="40006">MERICTRMTLSLLFILLFSISKGQSDSLNLTLNLFGKSFFDNKEFTGNIKKGYTHPGFFFQPGVRINYERFSIETGFHLLYLAGADTLERLVPYFSASTKLGKNISMIVGTIYSKEGHWLPEPLFKPERLMLNQPETGVQFLYNGEKAKADLWINWERYIKAGSPFQEEFTVGFSHLYNLDSKSHGFGSAIHAMAFHKGGQIDSTDLPVQTIVNISIAPSFTFTSGFGANASFYYYKNLSPSAEFKFNNGFALHPKIFYTKDDIRFELGQWFSNGFINPRGEELFGSISTINPAYDTEERILTTFSVIYQKNIANGLTIKAYANTYYDIKASTLEYSYTLSLTFDGPMKSFR</sequence>
<reference evidence="1 2" key="1">
    <citation type="submission" date="2019-07" db="EMBL/GenBank/DDBJ databases">
        <title>Thalassofilum flectens gen. nov., sp. nov., a novel moderate thermophilic anaerobe from a shallow sea hot spring in Kunashir Island (Russia), representing a new family in the order Bacteroidales, and proposal of Thalassofilacea fam. nov.</title>
        <authorList>
            <person name="Kochetkova T.V."/>
            <person name="Podosokorskaya O.A."/>
            <person name="Novikov A."/>
            <person name="Elcheninov A.G."/>
            <person name="Toshchakov S.V."/>
            <person name="Kublanov I.V."/>
        </authorList>
    </citation>
    <scope>NUCLEOTIDE SEQUENCE [LARGE SCALE GENOMIC DNA]</scope>
    <source>
        <strain evidence="1 2">38-H</strain>
    </source>
</reference>
<dbReference type="Proteomes" id="UP000500961">
    <property type="component" value="Chromosome"/>
</dbReference>
<dbReference type="EMBL" id="CP041345">
    <property type="protein sequence ID" value="QKG78980.1"/>
    <property type="molecule type" value="Genomic_DNA"/>
</dbReference>
<proteinExistence type="predicted"/>
<dbReference type="AlphaFoldDB" id="A0A7D4B9W3"/>
<protein>
    <submittedName>
        <fullName evidence="1">Uncharacterized protein</fullName>
    </submittedName>
</protein>
<organism evidence="1 2">
    <name type="scientific">Tenuifilum thalassicum</name>
    <dbReference type="NCBI Taxonomy" id="2590900"/>
    <lineage>
        <taxon>Bacteria</taxon>
        <taxon>Pseudomonadati</taxon>
        <taxon>Bacteroidota</taxon>
        <taxon>Bacteroidia</taxon>
        <taxon>Bacteroidales</taxon>
        <taxon>Tenuifilaceae</taxon>
        <taxon>Tenuifilum</taxon>
    </lineage>
</organism>
<keyword evidence="2" id="KW-1185">Reference proteome</keyword>
<accession>A0A7D4B9W3</accession>
<dbReference type="RefSeq" id="WP_173072496.1">
    <property type="nucleotide sequence ID" value="NZ_CP041345.1"/>
</dbReference>
<evidence type="ECO:0000313" key="1">
    <source>
        <dbReference type="EMBL" id="QKG78980.1"/>
    </source>
</evidence>
<dbReference type="KEGG" id="ttz:FHG85_01420"/>
<evidence type="ECO:0000313" key="2">
    <source>
        <dbReference type="Proteomes" id="UP000500961"/>
    </source>
</evidence>
<name>A0A7D4B9W3_9BACT</name>